<dbReference type="NCBIfam" id="NF005712">
    <property type="entry name" value="PRK07524.1"/>
    <property type="match status" value="1"/>
</dbReference>
<evidence type="ECO:0000256" key="4">
    <source>
        <dbReference type="RuleBase" id="RU362132"/>
    </source>
</evidence>
<evidence type="ECO:0000313" key="8">
    <source>
        <dbReference type="EMBL" id="QEY62047.1"/>
    </source>
</evidence>
<feature type="domain" description="Thiamine pyrophosphate enzyme N-terminal TPP-binding" evidence="7">
    <location>
        <begin position="8"/>
        <end position="114"/>
    </location>
</feature>
<feature type="domain" description="Thiamine pyrophosphate enzyme central" evidence="5">
    <location>
        <begin position="197"/>
        <end position="327"/>
    </location>
</feature>
<feature type="domain" description="Thiamine pyrophosphate enzyme TPP-binding" evidence="6">
    <location>
        <begin position="388"/>
        <end position="529"/>
    </location>
</feature>
<dbReference type="GO" id="GO:0009099">
    <property type="term" value="P:L-valine biosynthetic process"/>
    <property type="evidence" value="ECO:0007669"/>
    <property type="project" value="TreeGrafter"/>
</dbReference>
<accession>A0A5J6QHT4</accession>
<dbReference type="PANTHER" id="PTHR18968">
    <property type="entry name" value="THIAMINE PYROPHOSPHATE ENZYMES"/>
    <property type="match status" value="1"/>
</dbReference>
<dbReference type="Pfam" id="PF02776">
    <property type="entry name" value="TPP_enzyme_N"/>
    <property type="match status" value="1"/>
</dbReference>
<dbReference type="InterPro" id="IPR000399">
    <property type="entry name" value="TPP-bd_CS"/>
</dbReference>
<gene>
    <name evidence="8" type="ORF">FXN65_08190</name>
</gene>
<dbReference type="SUPFAM" id="SSF52467">
    <property type="entry name" value="DHS-like NAD/FAD-binding domain"/>
    <property type="match status" value="1"/>
</dbReference>
<dbReference type="InterPro" id="IPR029035">
    <property type="entry name" value="DHS-like_NAD/FAD-binding_dom"/>
</dbReference>
<reference evidence="8 9" key="1">
    <citation type="submission" date="2019-08" db="EMBL/GenBank/DDBJ databases">
        <title>Whole-genome Sequencing of e-waste polymer degrading bacterium Pseudomonas sp. strain PE08.</title>
        <authorList>
            <person name="Kirdat K."/>
            <person name="Debbarma P."/>
            <person name="Narawade N."/>
            <person name="Suyal D."/>
            <person name="Thorat V."/>
            <person name="Shouche Y."/>
            <person name="Goel R."/>
            <person name="Yadav A."/>
        </authorList>
    </citation>
    <scope>NUCLEOTIDE SEQUENCE [LARGE SCALE GENOMIC DNA]</scope>
    <source>
        <strain evidence="8 9">PE08</strain>
    </source>
</reference>
<evidence type="ECO:0000259" key="7">
    <source>
        <dbReference type="Pfam" id="PF02776"/>
    </source>
</evidence>
<proteinExistence type="inferred from homology"/>
<evidence type="ECO:0000313" key="9">
    <source>
        <dbReference type="Proteomes" id="UP000327179"/>
    </source>
</evidence>
<organism evidence="8 9">
    <name type="scientific">Metapseudomonas lalkuanensis</name>
    <dbReference type="NCBI Taxonomy" id="2604832"/>
    <lineage>
        <taxon>Bacteria</taxon>
        <taxon>Pseudomonadati</taxon>
        <taxon>Pseudomonadota</taxon>
        <taxon>Gammaproteobacteria</taxon>
        <taxon>Pseudomonadales</taxon>
        <taxon>Pseudomonadaceae</taxon>
        <taxon>Metapseudomonas</taxon>
    </lineage>
</organism>
<dbReference type="Gene3D" id="3.40.50.970">
    <property type="match status" value="2"/>
</dbReference>
<dbReference type="GO" id="GO:0003984">
    <property type="term" value="F:acetolactate synthase activity"/>
    <property type="evidence" value="ECO:0007669"/>
    <property type="project" value="TreeGrafter"/>
</dbReference>
<dbReference type="GO" id="GO:0005948">
    <property type="term" value="C:acetolactate synthase complex"/>
    <property type="evidence" value="ECO:0007669"/>
    <property type="project" value="TreeGrafter"/>
</dbReference>
<evidence type="ECO:0000256" key="3">
    <source>
        <dbReference type="ARBA" id="ARBA00023052"/>
    </source>
</evidence>
<evidence type="ECO:0000256" key="1">
    <source>
        <dbReference type="ARBA" id="ARBA00001964"/>
    </source>
</evidence>
<dbReference type="AlphaFoldDB" id="A0A5J6QHT4"/>
<dbReference type="Gene3D" id="3.40.50.1220">
    <property type="entry name" value="TPP-binding domain"/>
    <property type="match status" value="1"/>
</dbReference>
<dbReference type="FunFam" id="3.40.50.970:FF:000084">
    <property type="entry name" value="Probable 2-ketoarginine decarboxylase AruI"/>
    <property type="match status" value="1"/>
</dbReference>
<dbReference type="Pfam" id="PF02775">
    <property type="entry name" value="TPP_enzyme_C"/>
    <property type="match status" value="1"/>
</dbReference>
<dbReference type="GO" id="GO:0030976">
    <property type="term" value="F:thiamine pyrophosphate binding"/>
    <property type="evidence" value="ECO:0007669"/>
    <property type="project" value="InterPro"/>
</dbReference>
<dbReference type="Pfam" id="PF00205">
    <property type="entry name" value="TPP_enzyme_M"/>
    <property type="match status" value="1"/>
</dbReference>
<dbReference type="InterPro" id="IPR012001">
    <property type="entry name" value="Thiamin_PyroP_enz_TPP-bd_dom"/>
</dbReference>
<dbReference type="CDD" id="cd07035">
    <property type="entry name" value="TPP_PYR_POX_like"/>
    <property type="match status" value="1"/>
</dbReference>
<protein>
    <submittedName>
        <fullName evidence="8">5-guanidino-2-oxopentanoate decarboxylase</fullName>
    </submittedName>
</protein>
<dbReference type="GO" id="GO:0000287">
    <property type="term" value="F:magnesium ion binding"/>
    <property type="evidence" value="ECO:0007669"/>
    <property type="project" value="InterPro"/>
</dbReference>
<evidence type="ECO:0000259" key="5">
    <source>
        <dbReference type="Pfam" id="PF00205"/>
    </source>
</evidence>
<dbReference type="InterPro" id="IPR012000">
    <property type="entry name" value="Thiamin_PyroP_enz_cen_dom"/>
</dbReference>
<dbReference type="GO" id="GO:0009097">
    <property type="term" value="P:isoleucine biosynthetic process"/>
    <property type="evidence" value="ECO:0007669"/>
    <property type="project" value="TreeGrafter"/>
</dbReference>
<dbReference type="Proteomes" id="UP000327179">
    <property type="component" value="Chromosome"/>
</dbReference>
<dbReference type="CDD" id="cd00568">
    <property type="entry name" value="TPP_enzymes"/>
    <property type="match status" value="1"/>
</dbReference>
<dbReference type="GO" id="GO:0050660">
    <property type="term" value="F:flavin adenine dinucleotide binding"/>
    <property type="evidence" value="ECO:0007669"/>
    <property type="project" value="TreeGrafter"/>
</dbReference>
<comment type="similarity">
    <text evidence="2 4">Belongs to the TPP enzyme family.</text>
</comment>
<evidence type="ECO:0000256" key="2">
    <source>
        <dbReference type="ARBA" id="ARBA00007812"/>
    </source>
</evidence>
<dbReference type="PROSITE" id="PS00187">
    <property type="entry name" value="TPP_ENZYMES"/>
    <property type="match status" value="1"/>
</dbReference>
<name>A0A5J6QHT4_9GAMM</name>
<dbReference type="RefSeq" id="WP_151132588.1">
    <property type="nucleotide sequence ID" value="NZ_CP043311.1"/>
</dbReference>
<sequence>MQQQNTLTGGQALVRLLANYGVDTVFGIPGVHTLELYRGLPGSGIRHVLTRHEQGAGFMADGYARVSGKPGVAFIITGPGVTNAATPIGQAYADSIPLLVISSVNHTASLGKGWGCLHETQDQRAITAPITAFSAVALTPEDLPELVARAFAVFDGERPRPVHISVPLDVLAAPVARDWTSEVVRRPGRGVADGESLDAAARRLAAATRPMIIAGGGALDAAGAVRAISERLGAPVFTSVAGKGLLPPDAPLNAGASLCVAPGWEMIAEADLVLAVGTEMADTDFWRERLPLSGELIRVDIDPRKFNDFYPCAVALKGDARQTLEALLQRLPETGRAGQAAAARVARLREDIRNGHAPLQGIHQAILDRIAAALPADAFISTDMTQLAYTGNYAFASRAPRSWLHPTGYGTLGYGLPAGIGAKFGAPERPGLVLVGDGGFLYTAQELATATEELDSPLVVLLWNNDALGQIRDDMLALAIEPVGVLPRNPDFAGLARAFHCAVKQPRSLDELEVDLRTGFGHPGVTLIELKHACAR</sequence>
<keyword evidence="3 4" id="KW-0786">Thiamine pyrophosphate</keyword>
<keyword evidence="9" id="KW-1185">Reference proteome</keyword>
<dbReference type="InterPro" id="IPR029061">
    <property type="entry name" value="THDP-binding"/>
</dbReference>
<evidence type="ECO:0000259" key="6">
    <source>
        <dbReference type="Pfam" id="PF02775"/>
    </source>
</evidence>
<dbReference type="KEGG" id="plal:FXN65_08190"/>
<dbReference type="InterPro" id="IPR045229">
    <property type="entry name" value="TPP_enz"/>
</dbReference>
<comment type="cofactor">
    <cofactor evidence="1">
        <name>thiamine diphosphate</name>
        <dbReference type="ChEBI" id="CHEBI:58937"/>
    </cofactor>
</comment>
<dbReference type="PANTHER" id="PTHR18968:SF13">
    <property type="entry name" value="ACETOLACTATE SYNTHASE CATALYTIC SUBUNIT, MITOCHONDRIAL"/>
    <property type="match status" value="1"/>
</dbReference>
<dbReference type="InterPro" id="IPR011766">
    <property type="entry name" value="TPP_enzyme_TPP-bd"/>
</dbReference>
<dbReference type="EMBL" id="CP043311">
    <property type="protein sequence ID" value="QEY62047.1"/>
    <property type="molecule type" value="Genomic_DNA"/>
</dbReference>
<dbReference type="SUPFAM" id="SSF52518">
    <property type="entry name" value="Thiamin diphosphate-binding fold (THDP-binding)"/>
    <property type="match status" value="2"/>
</dbReference>